<name>A0A6J7DMS5_9ZZZZ</name>
<dbReference type="GO" id="GO:0016020">
    <property type="term" value="C:membrane"/>
    <property type="evidence" value="ECO:0007669"/>
    <property type="project" value="GOC"/>
</dbReference>
<dbReference type="Gene3D" id="3.60.21.10">
    <property type="match status" value="1"/>
</dbReference>
<dbReference type="EMBL" id="CAFBLM010000023">
    <property type="protein sequence ID" value="CAB4868593.1"/>
    <property type="molecule type" value="Genomic_DNA"/>
</dbReference>
<protein>
    <submittedName>
        <fullName evidence="2">Unannotated protein</fullName>
    </submittedName>
</protein>
<dbReference type="InterPro" id="IPR051158">
    <property type="entry name" value="Metallophosphoesterase_sf"/>
</dbReference>
<evidence type="ECO:0000259" key="1">
    <source>
        <dbReference type="Pfam" id="PF00149"/>
    </source>
</evidence>
<dbReference type="GO" id="GO:0008758">
    <property type="term" value="F:UDP-2,3-diacylglucosamine hydrolase activity"/>
    <property type="evidence" value="ECO:0007669"/>
    <property type="project" value="TreeGrafter"/>
</dbReference>
<dbReference type="InterPro" id="IPR004843">
    <property type="entry name" value="Calcineurin-like_PHP"/>
</dbReference>
<dbReference type="PANTHER" id="PTHR31302">
    <property type="entry name" value="TRANSMEMBRANE PROTEIN WITH METALLOPHOSPHOESTERASE DOMAIN-RELATED"/>
    <property type="match status" value="1"/>
</dbReference>
<dbReference type="InterPro" id="IPR029052">
    <property type="entry name" value="Metallo-depent_PP-like"/>
</dbReference>
<accession>A0A6J7DMS5</accession>
<feature type="domain" description="Calcineurin-like phosphoesterase" evidence="1">
    <location>
        <begin position="43"/>
        <end position="227"/>
    </location>
</feature>
<gene>
    <name evidence="2" type="ORF">UFOPK3401_00669</name>
</gene>
<dbReference type="AlphaFoldDB" id="A0A6J7DMS5"/>
<evidence type="ECO:0000313" key="2">
    <source>
        <dbReference type="EMBL" id="CAB4868593.1"/>
    </source>
</evidence>
<dbReference type="GO" id="GO:0009245">
    <property type="term" value="P:lipid A biosynthetic process"/>
    <property type="evidence" value="ECO:0007669"/>
    <property type="project" value="TreeGrafter"/>
</dbReference>
<dbReference type="SUPFAM" id="SSF56300">
    <property type="entry name" value="Metallo-dependent phosphatases"/>
    <property type="match status" value="1"/>
</dbReference>
<organism evidence="2">
    <name type="scientific">freshwater metagenome</name>
    <dbReference type="NCBI Taxonomy" id="449393"/>
    <lineage>
        <taxon>unclassified sequences</taxon>
        <taxon>metagenomes</taxon>
        <taxon>ecological metagenomes</taxon>
    </lineage>
</organism>
<dbReference type="PANTHER" id="PTHR31302:SF20">
    <property type="entry name" value="CONSERVED PROTEIN"/>
    <property type="match status" value="1"/>
</dbReference>
<reference evidence="2" key="1">
    <citation type="submission" date="2020-05" db="EMBL/GenBank/DDBJ databases">
        <authorList>
            <person name="Chiriac C."/>
            <person name="Salcher M."/>
            <person name="Ghai R."/>
            <person name="Kavagutti S V."/>
        </authorList>
    </citation>
    <scope>NUCLEOTIDE SEQUENCE</scope>
</reference>
<sequence length="308" mass="33577">MLGSSALLLAGGLGLLGYSLWEAQAYSTREFTLRVLEPGRESLKILHLSDIHLMPNDHKRADWLRSLIDLKPDFIVNTGDNISHPDAVPVLLDALSDLLALPGAFVFGSNDYYGPVFKNPLSYLRKGAAPIKHAPELPWGQLRNGFNSAGWTDLNNAHEQIKVGSLLLDIVGVDDPHIHRDRYEDVAQHADTNADVSLGVVHAPYRRVLDAMTADGVDLILAGHTHGGQICLPGYGTLITNCDLDRRYAKGLSAYTLTPDDGWDVDDVDEDLVASTWLHVSPGIGTSPYAPIRLACRPEAILITLTSH</sequence>
<proteinExistence type="predicted"/>
<dbReference type="Pfam" id="PF00149">
    <property type="entry name" value="Metallophos"/>
    <property type="match status" value="1"/>
</dbReference>